<evidence type="ECO:0000313" key="1">
    <source>
        <dbReference type="EMBL" id="KAG2435242.1"/>
    </source>
</evidence>
<dbReference type="AlphaFoldDB" id="A0A835T1D4"/>
<evidence type="ECO:0008006" key="3">
    <source>
        <dbReference type="Google" id="ProtNLM"/>
    </source>
</evidence>
<accession>A0A835T1D4</accession>
<keyword evidence="2" id="KW-1185">Reference proteome</keyword>
<name>A0A835T1D4_CHLIN</name>
<protein>
    <recommendedName>
        <fullName evidence="3">GATA-type domain-containing protein</fullName>
    </recommendedName>
</protein>
<reference evidence="1" key="1">
    <citation type="journal article" date="2020" name="bioRxiv">
        <title>Comparative genomics of Chlamydomonas.</title>
        <authorList>
            <person name="Craig R.J."/>
            <person name="Hasan A.R."/>
            <person name="Ness R.W."/>
            <person name="Keightley P.D."/>
        </authorList>
    </citation>
    <scope>NUCLEOTIDE SEQUENCE</scope>
    <source>
        <strain evidence="1">SAG 7.73</strain>
    </source>
</reference>
<dbReference type="Proteomes" id="UP000650467">
    <property type="component" value="Unassembled WGS sequence"/>
</dbReference>
<sequence length="129" mass="13878">MDEAPDSNHSTVQCKQRILAPALYGGIGRSDNLWQFSKAKAAKQLATPTIMQGGRRGGGTPAGASLVAAQQRFKAAKKASPDGPATAEPRCALCETTTTPRWYRVDQCRFCNACKAITRRLGWDALVLV</sequence>
<proteinExistence type="predicted"/>
<organism evidence="1 2">
    <name type="scientific">Chlamydomonas incerta</name>
    <dbReference type="NCBI Taxonomy" id="51695"/>
    <lineage>
        <taxon>Eukaryota</taxon>
        <taxon>Viridiplantae</taxon>
        <taxon>Chlorophyta</taxon>
        <taxon>core chlorophytes</taxon>
        <taxon>Chlorophyceae</taxon>
        <taxon>CS clade</taxon>
        <taxon>Chlamydomonadales</taxon>
        <taxon>Chlamydomonadaceae</taxon>
        <taxon>Chlamydomonas</taxon>
    </lineage>
</organism>
<gene>
    <name evidence="1" type="ORF">HXX76_007320</name>
</gene>
<evidence type="ECO:0000313" key="2">
    <source>
        <dbReference type="Proteomes" id="UP000650467"/>
    </source>
</evidence>
<comment type="caution">
    <text evidence="1">The sequence shown here is derived from an EMBL/GenBank/DDBJ whole genome shotgun (WGS) entry which is preliminary data.</text>
</comment>
<dbReference type="EMBL" id="JAEHOC010000015">
    <property type="protein sequence ID" value="KAG2435242.1"/>
    <property type="molecule type" value="Genomic_DNA"/>
</dbReference>